<comment type="subcellular location">
    <subcellularLocation>
        <location evidence="7">Cell membrane</location>
        <topology evidence="7">Single-pass type II membrane protein</topology>
    </subcellularLocation>
    <text evidence="7">Localizes to the division septum where it forms a ring structure.</text>
</comment>
<dbReference type="EMBL" id="BRZA01000001">
    <property type="protein sequence ID" value="GLC87558.1"/>
    <property type="molecule type" value="Genomic_DNA"/>
</dbReference>
<comment type="function">
    <text evidence="7">Essential cell division protein.</text>
</comment>
<protein>
    <recommendedName>
        <fullName evidence="7 8">Cell division protein FtsL</fullName>
    </recommendedName>
</protein>
<reference evidence="10" key="1">
    <citation type="submission" date="2022-08" db="EMBL/GenBank/DDBJ databases">
        <title>Draft genome sequence of Lysinibacillus sp. strain KH24.</title>
        <authorList>
            <person name="Kanbe H."/>
            <person name="Itoh H."/>
        </authorList>
    </citation>
    <scope>NUCLEOTIDE SEQUENCE</scope>
    <source>
        <strain evidence="10">KH24</strain>
    </source>
</reference>
<keyword evidence="11" id="KW-1185">Reference proteome</keyword>
<accession>A0ABQ5NHH1</accession>
<dbReference type="InterPro" id="IPR011922">
    <property type="entry name" value="Cell_div_FtsL"/>
</dbReference>
<keyword evidence="2 7" id="KW-0132">Cell division</keyword>
<dbReference type="InterPro" id="IPR007060">
    <property type="entry name" value="FtsL/DivIC"/>
</dbReference>
<organism evidence="10 11">
    <name type="scientific">Lysinibacillus piscis</name>
    <dbReference type="NCBI Taxonomy" id="2518931"/>
    <lineage>
        <taxon>Bacteria</taxon>
        <taxon>Bacillati</taxon>
        <taxon>Bacillota</taxon>
        <taxon>Bacilli</taxon>
        <taxon>Bacillales</taxon>
        <taxon>Bacillaceae</taxon>
        <taxon>Lysinibacillus</taxon>
    </lineage>
</organism>
<evidence type="ECO:0000256" key="5">
    <source>
        <dbReference type="ARBA" id="ARBA00023136"/>
    </source>
</evidence>
<evidence type="ECO:0000256" key="8">
    <source>
        <dbReference type="NCBIfam" id="TIGR02209"/>
    </source>
</evidence>
<dbReference type="NCBIfam" id="TIGR02209">
    <property type="entry name" value="ftsL_broad"/>
    <property type="match status" value="1"/>
</dbReference>
<evidence type="ECO:0000313" key="10">
    <source>
        <dbReference type="EMBL" id="GLC87558.1"/>
    </source>
</evidence>
<evidence type="ECO:0000256" key="3">
    <source>
        <dbReference type="ARBA" id="ARBA00022692"/>
    </source>
</evidence>
<evidence type="ECO:0000256" key="1">
    <source>
        <dbReference type="ARBA" id="ARBA00022475"/>
    </source>
</evidence>
<comment type="similarity">
    <text evidence="7">Belongs to the FtsL family.</text>
</comment>
<evidence type="ECO:0000313" key="11">
    <source>
        <dbReference type="Proteomes" id="UP001065593"/>
    </source>
</evidence>
<evidence type="ECO:0000256" key="7">
    <source>
        <dbReference type="HAMAP-Rule" id="MF_00910"/>
    </source>
</evidence>
<feature type="coiled-coil region" evidence="9">
    <location>
        <begin position="62"/>
        <end position="89"/>
    </location>
</feature>
<name>A0ABQ5NHH1_9BACI</name>
<evidence type="ECO:0000256" key="2">
    <source>
        <dbReference type="ARBA" id="ARBA00022618"/>
    </source>
</evidence>
<evidence type="ECO:0000256" key="9">
    <source>
        <dbReference type="SAM" id="Coils"/>
    </source>
</evidence>
<proteinExistence type="inferred from homology"/>
<keyword evidence="1 7" id="KW-1003">Cell membrane</keyword>
<dbReference type="HAMAP" id="MF_00910">
    <property type="entry name" value="FtsL"/>
    <property type="match status" value="1"/>
</dbReference>
<evidence type="ECO:0000256" key="4">
    <source>
        <dbReference type="ARBA" id="ARBA00022989"/>
    </source>
</evidence>
<gene>
    <name evidence="7" type="primary">ftsL</name>
    <name evidence="10" type="ORF">LYSBPC_06850</name>
</gene>
<sequence>MAAVRARQHQQVQQPIITPSTQPTIIRRKKPTKQKFEKTMLLVLLSTIVVLSVFVLNKQAAIQMTNIDIQKIEAETEELKKQNIGLTVRVNELSTYDNIWKKAQKLGLTKNEKNVKVVPGE</sequence>
<feature type="transmembrane region" description="Helical" evidence="7">
    <location>
        <begin position="39"/>
        <end position="56"/>
    </location>
</feature>
<keyword evidence="3 7" id="KW-0812">Transmembrane</keyword>
<keyword evidence="6 7" id="KW-0131">Cell cycle</keyword>
<comment type="caution">
    <text evidence="10">The sequence shown here is derived from an EMBL/GenBank/DDBJ whole genome shotgun (WGS) entry which is preliminary data.</text>
</comment>
<dbReference type="Pfam" id="PF04977">
    <property type="entry name" value="DivIC"/>
    <property type="match status" value="1"/>
</dbReference>
<keyword evidence="5 7" id="KW-0472">Membrane</keyword>
<dbReference type="Proteomes" id="UP001065593">
    <property type="component" value="Unassembled WGS sequence"/>
</dbReference>
<keyword evidence="9" id="KW-0175">Coiled coil</keyword>
<dbReference type="RefSeq" id="WP_264987280.1">
    <property type="nucleotide sequence ID" value="NZ_BRZA01000001.1"/>
</dbReference>
<keyword evidence="4 7" id="KW-1133">Transmembrane helix</keyword>
<evidence type="ECO:0000256" key="6">
    <source>
        <dbReference type="ARBA" id="ARBA00023306"/>
    </source>
</evidence>